<evidence type="ECO:0000256" key="17">
    <source>
        <dbReference type="ARBA" id="ARBA00023136"/>
    </source>
</evidence>
<dbReference type="InterPro" id="IPR036163">
    <property type="entry name" value="HMA_dom_sf"/>
</dbReference>
<dbReference type="SUPFAM" id="SSF56784">
    <property type="entry name" value="HAD-like"/>
    <property type="match status" value="1"/>
</dbReference>
<comment type="subcellular location">
    <subcellularLocation>
        <location evidence="1">Cell membrane</location>
        <topology evidence="1">Multi-pass membrane protein</topology>
    </subcellularLocation>
</comment>
<dbReference type="GO" id="GO:0055070">
    <property type="term" value="P:copper ion homeostasis"/>
    <property type="evidence" value="ECO:0007669"/>
    <property type="project" value="TreeGrafter"/>
</dbReference>
<dbReference type="PANTHER" id="PTHR43520:SF8">
    <property type="entry name" value="P-TYPE CU(+) TRANSPORTER"/>
    <property type="match status" value="1"/>
</dbReference>
<dbReference type="InterPro" id="IPR027256">
    <property type="entry name" value="P-typ_ATPase_IB"/>
</dbReference>
<name>A0A4R6G305_9BURK</name>
<feature type="transmembrane region" description="Helical" evidence="18">
    <location>
        <begin position="171"/>
        <end position="191"/>
    </location>
</feature>
<keyword evidence="9 18" id="KW-0547">Nucleotide-binding</keyword>
<protein>
    <recommendedName>
        <fullName evidence="3">P-type Cu(+) transporter</fullName>
        <ecNumber evidence="3">7.2.2.8</ecNumber>
    </recommendedName>
</protein>
<dbReference type="Pfam" id="PF00122">
    <property type="entry name" value="E1-E2_ATPase"/>
    <property type="match status" value="1"/>
</dbReference>
<evidence type="ECO:0000256" key="9">
    <source>
        <dbReference type="ARBA" id="ARBA00022741"/>
    </source>
</evidence>
<dbReference type="SFLD" id="SFLDG00002">
    <property type="entry name" value="C1.7:_P-type_atpase_like"/>
    <property type="match status" value="1"/>
</dbReference>
<evidence type="ECO:0000256" key="5">
    <source>
        <dbReference type="ARBA" id="ARBA00022475"/>
    </source>
</evidence>
<dbReference type="NCBIfam" id="TIGR00003">
    <property type="entry name" value="copper ion binding protein"/>
    <property type="match status" value="2"/>
</dbReference>
<dbReference type="Pfam" id="PF00403">
    <property type="entry name" value="HMA"/>
    <property type="match status" value="2"/>
</dbReference>
<keyword evidence="14 18" id="KW-1133">Transmembrane helix</keyword>
<comment type="caution">
    <text evidence="20">The sequence shown here is derived from an EMBL/GenBank/DDBJ whole genome shotgun (WGS) entry which is preliminary data.</text>
</comment>
<evidence type="ECO:0000259" key="19">
    <source>
        <dbReference type="PROSITE" id="PS50846"/>
    </source>
</evidence>
<feature type="transmembrane region" description="Helical" evidence="18">
    <location>
        <begin position="453"/>
        <end position="476"/>
    </location>
</feature>
<evidence type="ECO:0000256" key="11">
    <source>
        <dbReference type="ARBA" id="ARBA00022840"/>
    </source>
</evidence>
<dbReference type="NCBIfam" id="TIGR01525">
    <property type="entry name" value="ATPase-IB_hvy"/>
    <property type="match status" value="1"/>
</dbReference>
<dbReference type="InterPro" id="IPR008250">
    <property type="entry name" value="ATPase_P-typ_transduc_dom_A_sf"/>
</dbReference>
<feature type="transmembrane region" description="Helical" evidence="18">
    <location>
        <begin position="798"/>
        <end position="817"/>
    </location>
</feature>
<keyword evidence="16" id="KW-0406">Ion transport</keyword>
<organism evidence="20 21">
    <name type="scientific">Herminiimonas fonticola</name>
    <dbReference type="NCBI Taxonomy" id="303380"/>
    <lineage>
        <taxon>Bacteria</taxon>
        <taxon>Pseudomonadati</taxon>
        <taxon>Pseudomonadota</taxon>
        <taxon>Betaproteobacteria</taxon>
        <taxon>Burkholderiales</taxon>
        <taxon>Oxalobacteraceae</taxon>
        <taxon>Herminiimonas</taxon>
    </lineage>
</organism>
<dbReference type="RefSeq" id="WP_112992627.1">
    <property type="nucleotide sequence ID" value="NZ_PTLZ01000003.1"/>
</dbReference>
<dbReference type="GO" id="GO:0016887">
    <property type="term" value="F:ATP hydrolysis activity"/>
    <property type="evidence" value="ECO:0007669"/>
    <property type="project" value="InterPro"/>
</dbReference>
<dbReference type="SFLD" id="SFLDF00027">
    <property type="entry name" value="p-type_atpase"/>
    <property type="match status" value="1"/>
</dbReference>
<evidence type="ECO:0000256" key="10">
    <source>
        <dbReference type="ARBA" id="ARBA00022796"/>
    </source>
</evidence>
<keyword evidence="6 18" id="KW-0812">Transmembrane</keyword>
<dbReference type="CDD" id="cd00371">
    <property type="entry name" value="HMA"/>
    <property type="match status" value="2"/>
</dbReference>
<feature type="domain" description="HMA" evidence="19">
    <location>
        <begin position="12"/>
        <end position="77"/>
    </location>
</feature>
<evidence type="ECO:0000256" key="14">
    <source>
        <dbReference type="ARBA" id="ARBA00022989"/>
    </source>
</evidence>
<keyword evidence="11 18" id="KW-0067">ATP-binding</keyword>
<dbReference type="FunFam" id="2.70.150.10:FF:000020">
    <property type="entry name" value="Copper-exporting P-type ATPase A"/>
    <property type="match status" value="1"/>
</dbReference>
<accession>A0A4R6G305</accession>
<dbReference type="GO" id="GO:0005524">
    <property type="term" value="F:ATP binding"/>
    <property type="evidence" value="ECO:0007669"/>
    <property type="project" value="UniProtKB-UniRule"/>
</dbReference>
<keyword evidence="13" id="KW-1278">Translocase</keyword>
<evidence type="ECO:0000256" key="18">
    <source>
        <dbReference type="RuleBase" id="RU362081"/>
    </source>
</evidence>
<dbReference type="PRINTS" id="PR00119">
    <property type="entry name" value="CATATPASE"/>
</dbReference>
<keyword evidence="10" id="KW-0187">Copper transport</keyword>
<feature type="domain" description="HMA" evidence="19">
    <location>
        <begin position="80"/>
        <end position="145"/>
    </location>
</feature>
<evidence type="ECO:0000256" key="16">
    <source>
        <dbReference type="ARBA" id="ARBA00023065"/>
    </source>
</evidence>
<gene>
    <name evidence="20" type="ORF">EV677_2687</name>
</gene>
<dbReference type="Proteomes" id="UP000294737">
    <property type="component" value="Unassembled WGS sequence"/>
</dbReference>
<dbReference type="SUPFAM" id="SSF81653">
    <property type="entry name" value="Calcium ATPase, transduction domain A"/>
    <property type="match status" value="1"/>
</dbReference>
<keyword evidence="17 18" id="KW-0472">Membrane</keyword>
<dbReference type="InterPro" id="IPR006121">
    <property type="entry name" value="HMA_dom"/>
</dbReference>
<dbReference type="EC" id="7.2.2.8" evidence="3"/>
<dbReference type="InterPro" id="IPR059000">
    <property type="entry name" value="ATPase_P-type_domA"/>
</dbReference>
<evidence type="ECO:0000256" key="1">
    <source>
        <dbReference type="ARBA" id="ARBA00004651"/>
    </source>
</evidence>
<feature type="transmembrane region" description="Helical" evidence="18">
    <location>
        <begin position="425"/>
        <end position="447"/>
    </location>
</feature>
<dbReference type="AlphaFoldDB" id="A0A4R6G305"/>
<dbReference type="Gene3D" id="3.40.1110.10">
    <property type="entry name" value="Calcium-transporting ATPase, cytoplasmic domain N"/>
    <property type="match status" value="1"/>
</dbReference>
<evidence type="ECO:0000256" key="7">
    <source>
        <dbReference type="ARBA" id="ARBA00022723"/>
    </source>
</evidence>
<evidence type="ECO:0000256" key="12">
    <source>
        <dbReference type="ARBA" id="ARBA00022842"/>
    </source>
</evidence>
<keyword evidence="12" id="KW-0460">Magnesium</keyword>
<dbReference type="OrthoDB" id="8552908at2"/>
<feature type="transmembrane region" description="Helical" evidence="18">
    <location>
        <begin position="773"/>
        <end position="792"/>
    </location>
</feature>
<dbReference type="NCBIfam" id="TIGR01494">
    <property type="entry name" value="ATPase_P-type"/>
    <property type="match status" value="1"/>
</dbReference>
<feature type="transmembrane region" description="Helical" evidence="18">
    <location>
        <begin position="272"/>
        <end position="291"/>
    </location>
</feature>
<dbReference type="InterPro" id="IPR001757">
    <property type="entry name" value="P_typ_ATPase"/>
</dbReference>
<evidence type="ECO:0000256" key="6">
    <source>
        <dbReference type="ARBA" id="ARBA00022692"/>
    </source>
</evidence>
<evidence type="ECO:0000313" key="20">
    <source>
        <dbReference type="EMBL" id="TDN88200.1"/>
    </source>
</evidence>
<dbReference type="GO" id="GO:0043682">
    <property type="term" value="F:P-type divalent copper transporter activity"/>
    <property type="evidence" value="ECO:0007669"/>
    <property type="project" value="TreeGrafter"/>
</dbReference>
<dbReference type="Gene3D" id="3.30.70.100">
    <property type="match status" value="2"/>
</dbReference>
<dbReference type="GO" id="GO:0060003">
    <property type="term" value="P:copper ion export"/>
    <property type="evidence" value="ECO:0007669"/>
    <property type="project" value="UniProtKB-ARBA"/>
</dbReference>
<dbReference type="CDD" id="cd02094">
    <property type="entry name" value="P-type_ATPase_Cu-like"/>
    <property type="match status" value="1"/>
</dbReference>
<dbReference type="FunFam" id="3.30.70.100:FF:000005">
    <property type="entry name" value="Copper-exporting P-type ATPase A"/>
    <property type="match status" value="2"/>
</dbReference>
<keyword evidence="5 18" id="KW-1003">Cell membrane</keyword>
<reference evidence="20 21" key="1">
    <citation type="submission" date="2019-03" db="EMBL/GenBank/DDBJ databases">
        <title>Genomic Encyclopedia of Type Strains, Phase IV (KMG-IV): sequencing the most valuable type-strain genomes for metagenomic binning, comparative biology and taxonomic classification.</title>
        <authorList>
            <person name="Goeker M."/>
        </authorList>
    </citation>
    <scope>NUCLEOTIDE SEQUENCE [LARGE SCALE GENOMIC DNA]</scope>
    <source>
        <strain evidence="20 21">DSM 18555</strain>
    </source>
</reference>
<dbReference type="PRINTS" id="PR00943">
    <property type="entry name" value="CUATPASE"/>
</dbReference>
<dbReference type="NCBIfam" id="TIGR01511">
    <property type="entry name" value="ATPase-IB1_Cu"/>
    <property type="match status" value="1"/>
</dbReference>
<dbReference type="InterPro" id="IPR036412">
    <property type="entry name" value="HAD-like_sf"/>
</dbReference>
<dbReference type="GO" id="GO:0005507">
    <property type="term" value="F:copper ion binding"/>
    <property type="evidence" value="ECO:0007669"/>
    <property type="project" value="InterPro"/>
</dbReference>
<comment type="similarity">
    <text evidence="2 18">Belongs to the cation transport ATPase (P-type) (TC 3.A.3) family. Type IB subfamily.</text>
</comment>
<dbReference type="GO" id="GO:0140581">
    <property type="term" value="F:P-type monovalent copper transporter activity"/>
    <property type="evidence" value="ECO:0007669"/>
    <property type="project" value="UniProtKB-EC"/>
</dbReference>
<dbReference type="PANTHER" id="PTHR43520">
    <property type="entry name" value="ATP7, ISOFORM B"/>
    <property type="match status" value="1"/>
</dbReference>
<dbReference type="InterPro" id="IPR023298">
    <property type="entry name" value="ATPase_P-typ_TM_dom_sf"/>
</dbReference>
<evidence type="ECO:0000256" key="13">
    <source>
        <dbReference type="ARBA" id="ARBA00022967"/>
    </source>
</evidence>
<evidence type="ECO:0000256" key="15">
    <source>
        <dbReference type="ARBA" id="ARBA00023008"/>
    </source>
</evidence>
<keyword evidence="4" id="KW-0813">Transport</keyword>
<proteinExistence type="inferred from homology"/>
<dbReference type="InterPro" id="IPR023214">
    <property type="entry name" value="HAD_sf"/>
</dbReference>
<evidence type="ECO:0000256" key="3">
    <source>
        <dbReference type="ARBA" id="ARBA00012517"/>
    </source>
</evidence>
<dbReference type="PROSITE" id="PS50846">
    <property type="entry name" value="HMA_2"/>
    <property type="match status" value="2"/>
</dbReference>
<keyword evidence="7 18" id="KW-0479">Metal-binding</keyword>
<evidence type="ECO:0000256" key="4">
    <source>
        <dbReference type="ARBA" id="ARBA00022448"/>
    </source>
</evidence>
<dbReference type="EMBL" id="SNWF01000007">
    <property type="protein sequence ID" value="TDN88200.1"/>
    <property type="molecule type" value="Genomic_DNA"/>
</dbReference>
<keyword evidence="21" id="KW-1185">Reference proteome</keyword>
<dbReference type="Gene3D" id="2.70.150.10">
    <property type="entry name" value="Calcium-transporting ATPase, cytoplasmic transduction domain A"/>
    <property type="match status" value="1"/>
</dbReference>
<evidence type="ECO:0000256" key="2">
    <source>
        <dbReference type="ARBA" id="ARBA00006024"/>
    </source>
</evidence>
<dbReference type="InterPro" id="IPR044492">
    <property type="entry name" value="P_typ_ATPase_HD_dom"/>
</dbReference>
<keyword evidence="15" id="KW-0186">Copper</keyword>
<dbReference type="InterPro" id="IPR023299">
    <property type="entry name" value="ATPase_P-typ_cyto_dom_N"/>
</dbReference>
<feature type="transmembrane region" description="Helical" evidence="18">
    <location>
        <begin position="244"/>
        <end position="266"/>
    </location>
</feature>
<sequence>MKSFNQDLVSSPDVSLVIEGMTCASCVGRVERALKAVPGVQSASVNLATEQATVQLSNEVERSALVLAIQNAGYAVLPENPVELNIEGMTCASCVGRVERALLAVPGVQSASVNLATERASIVADNSLNAGALIAAVEKAGYQASLIEATSSDEAAAQRRDAELSILHRDLLIAAVLAVPVFVLEMGSHLIPGMHEWVVATLGMQTSWLLQFVLTSIVLFFPGLRFYQKGLPALWRREPDMNSLVAVGTLAAYGFSLVATFAPSLLPSGTITVYYEAAAVIVTLILLGRYLEAKAKGRTSEAIKRLVGLQAKTARVRREQTVIDIPIADVISGDIVEIRPGERIPVDGAVVEGISFVDESMITGEPVPVEKGLHAAVVGGTVNQTGALAIKATAVSGATVLAQIIRMVEQAQASKLPIQAMVDRITMWFVPAVMGLATLTFLIWFFFGPDPALTYGLVNAVAVLIIACPCAMGLATPTSIMVGTGRGAEMGILFRKGEALQLLKEAKVVAVDKTGTLTEGKPALTDMTVADGFLRDEVLAKVAAVEAKSEHPIARAIVAAAEQAGLVLPAVTSFESVTGFGVRAAVSAAGVETCVEIGADRYMTKLGLDPSMFASIATQLGDEGKTPLYAAIDGKLAAIIAVADPIKTTTADAIRALHALGLKVVMITGDNRRTGEAIARKLNIDEVIAEVLPDGKVEAVKRLKRDYGRLAYVGDGINDAPALAQADVGMAIGTGTDVAIEAADVVLMSGSLKGVSNAIALSKATIGNIRQNLFWAFVYNCALIPVAAGALYPVNGLLLSPVFAAGAMALSSVFVVGNSLRLKKFQPPFGMDKKQ</sequence>
<evidence type="ECO:0000313" key="21">
    <source>
        <dbReference type="Proteomes" id="UP000294737"/>
    </source>
</evidence>
<evidence type="ECO:0000256" key="8">
    <source>
        <dbReference type="ARBA" id="ARBA00022737"/>
    </source>
</evidence>
<dbReference type="SUPFAM" id="SSF55008">
    <property type="entry name" value="HMA, heavy metal-associated domain"/>
    <property type="match status" value="2"/>
</dbReference>
<dbReference type="InterPro" id="IPR018303">
    <property type="entry name" value="ATPase_P-typ_P_site"/>
</dbReference>
<dbReference type="PROSITE" id="PS01047">
    <property type="entry name" value="HMA_1"/>
    <property type="match status" value="2"/>
</dbReference>
<dbReference type="GO" id="GO:0005886">
    <property type="term" value="C:plasma membrane"/>
    <property type="evidence" value="ECO:0007669"/>
    <property type="project" value="UniProtKB-SubCell"/>
</dbReference>
<dbReference type="Pfam" id="PF00702">
    <property type="entry name" value="Hydrolase"/>
    <property type="match status" value="1"/>
</dbReference>
<dbReference type="PROSITE" id="PS00154">
    <property type="entry name" value="ATPASE_E1_E2"/>
    <property type="match status" value="1"/>
</dbReference>
<keyword evidence="8" id="KW-0677">Repeat</keyword>
<dbReference type="SUPFAM" id="SSF81665">
    <property type="entry name" value="Calcium ATPase, transmembrane domain M"/>
    <property type="match status" value="1"/>
</dbReference>
<feature type="transmembrane region" description="Helical" evidence="18">
    <location>
        <begin position="197"/>
        <end position="224"/>
    </location>
</feature>
<dbReference type="InterPro" id="IPR006122">
    <property type="entry name" value="HMA_Cu_ion-bd"/>
</dbReference>
<dbReference type="InterPro" id="IPR017969">
    <property type="entry name" value="Heavy-metal-associated_CS"/>
</dbReference>
<dbReference type="Gene3D" id="3.40.50.1000">
    <property type="entry name" value="HAD superfamily/HAD-like"/>
    <property type="match status" value="1"/>
</dbReference>
<dbReference type="SFLD" id="SFLDS00003">
    <property type="entry name" value="Haloacid_Dehalogenase"/>
    <property type="match status" value="1"/>
</dbReference>